<dbReference type="eggNOG" id="ENOG50332AS">
    <property type="taxonomic scope" value="Bacteria"/>
</dbReference>
<feature type="signal peptide" evidence="1">
    <location>
        <begin position="1"/>
        <end position="19"/>
    </location>
</feature>
<reference evidence="2 3" key="1">
    <citation type="journal article" date="2013" name="Appl. Environ. Microbiol.">
        <title>Genome analysis suggests that the soil oligotrophic bacterium Agromonas oligotrophica (Bradyrhizobium oligotrophicum) is a nitrogen-fixing symbiont of Aeschynomene indica.</title>
        <authorList>
            <person name="Okubo T."/>
            <person name="Fukushima S."/>
            <person name="Itakura M."/>
            <person name="Oshima K."/>
            <person name="Longtonglang A."/>
            <person name="Teaumroong N."/>
            <person name="Mitsui H."/>
            <person name="Hattori M."/>
            <person name="Hattori R."/>
            <person name="Hattori T."/>
            <person name="Minamisawa K."/>
        </authorList>
    </citation>
    <scope>NUCLEOTIDE SEQUENCE [LARGE SCALE GENOMIC DNA]</scope>
    <source>
        <strain evidence="2 3">S58</strain>
    </source>
</reference>
<name>M4Z893_9BRAD</name>
<accession>M4Z893</accession>
<organism evidence="2 3">
    <name type="scientific">Bradyrhizobium oligotrophicum S58</name>
    <dbReference type="NCBI Taxonomy" id="1245469"/>
    <lineage>
        <taxon>Bacteria</taxon>
        <taxon>Pseudomonadati</taxon>
        <taxon>Pseudomonadota</taxon>
        <taxon>Alphaproteobacteria</taxon>
        <taxon>Hyphomicrobiales</taxon>
        <taxon>Nitrobacteraceae</taxon>
        <taxon>Bradyrhizobium</taxon>
    </lineage>
</organism>
<dbReference type="EMBL" id="AP012603">
    <property type="protein sequence ID" value="BAM89381.1"/>
    <property type="molecule type" value="Genomic_DNA"/>
</dbReference>
<feature type="chain" id="PRO_5004061665" evidence="1">
    <location>
        <begin position="20"/>
        <end position="199"/>
    </location>
</feature>
<evidence type="ECO:0000313" key="2">
    <source>
        <dbReference type="EMBL" id="BAM89381.1"/>
    </source>
</evidence>
<dbReference type="PATRIC" id="fig|1245469.3.peg.3463"/>
<sequence length="199" mass="21536">MRHAIVLLMLLAAPGSVQAAPPADGPITCTAPVSVEDSAKSLLQRYGDQAVLDDKLYTGVEDITYQGVVLSPKSPELRIEIGFTDETMRRVSRLTLIDSTTSHWNVAGVTLGSTLAEVQKINGRPFLIREFFTDGGGFVVDWKGGALGRPLPGGCFLEVRFGKGRDDRAPAADRVSSDKAEVRKWGPVVEQIVVIFPEK</sequence>
<proteinExistence type="predicted"/>
<dbReference type="GeneID" id="301817233"/>
<evidence type="ECO:0000313" key="3">
    <source>
        <dbReference type="Proteomes" id="UP000011841"/>
    </source>
</evidence>
<dbReference type="HOGENOM" id="CLU_1369908_0_0_5"/>
<dbReference type="Proteomes" id="UP000011841">
    <property type="component" value="Chromosome"/>
</dbReference>
<dbReference type="AlphaFoldDB" id="M4Z893"/>
<dbReference type="KEGG" id="aol:S58_33850"/>
<dbReference type="STRING" id="1245469.S58_33850"/>
<dbReference type="RefSeq" id="WP_015666497.1">
    <property type="nucleotide sequence ID" value="NC_020453.1"/>
</dbReference>
<protein>
    <submittedName>
        <fullName evidence="2">Uncharacterized protein</fullName>
    </submittedName>
</protein>
<keyword evidence="1" id="KW-0732">Signal</keyword>
<dbReference type="OrthoDB" id="1144014at2"/>
<evidence type="ECO:0000256" key="1">
    <source>
        <dbReference type="SAM" id="SignalP"/>
    </source>
</evidence>
<gene>
    <name evidence="2" type="ORF">S58_33850</name>
</gene>
<keyword evidence="3" id="KW-1185">Reference proteome</keyword>